<feature type="domain" description="Luciferase-like" evidence="1">
    <location>
        <begin position="18"/>
        <end position="210"/>
    </location>
</feature>
<dbReference type="RefSeq" id="WP_048554890.1">
    <property type="nucleotide sequence ID" value="NZ_HF570958.1"/>
</dbReference>
<dbReference type="InterPro" id="IPR050564">
    <property type="entry name" value="F420-G6PD/mer"/>
</dbReference>
<dbReference type="AlphaFoldDB" id="A0A077LYK1"/>
<comment type="caution">
    <text evidence="2">The sequence shown here is derived from an EMBL/GenBank/DDBJ whole genome shotgun (WGS) entry which is preliminary data.</text>
</comment>
<reference evidence="2 3" key="1">
    <citation type="journal article" date="2013" name="ISME J.">
        <title>A metabolic model for members of the genus Tetrasphaera involved in enhanced biological phosphorus removal.</title>
        <authorList>
            <person name="Kristiansen R."/>
            <person name="Nguyen H.T.T."/>
            <person name="Saunders A.M."/>
            <person name="Nielsen J.L."/>
            <person name="Wimmer R."/>
            <person name="Le V.Q."/>
            <person name="McIlroy S.J."/>
            <person name="Petrovski S."/>
            <person name="Seviour R.J."/>
            <person name="Calteau A."/>
            <person name="Nielsen K.L."/>
            <person name="Nielsen P.H."/>
        </authorList>
    </citation>
    <scope>NUCLEOTIDE SEQUENCE [LARGE SCALE GENOMIC DNA]</scope>
    <source>
        <strain evidence="2 3">T1-X7</strain>
    </source>
</reference>
<dbReference type="Gene3D" id="3.20.20.30">
    <property type="entry name" value="Luciferase-like domain"/>
    <property type="match status" value="2"/>
</dbReference>
<dbReference type="GO" id="GO:0016705">
    <property type="term" value="F:oxidoreductase activity, acting on paired donors, with incorporation or reduction of molecular oxygen"/>
    <property type="evidence" value="ECO:0007669"/>
    <property type="project" value="InterPro"/>
</dbReference>
<dbReference type="InterPro" id="IPR036661">
    <property type="entry name" value="Luciferase-like_sf"/>
</dbReference>
<dbReference type="SUPFAM" id="SSF51679">
    <property type="entry name" value="Bacterial luciferase-like"/>
    <property type="match status" value="1"/>
</dbReference>
<evidence type="ECO:0000313" key="3">
    <source>
        <dbReference type="Proteomes" id="UP000035721"/>
    </source>
</evidence>
<name>A0A077LYK1_9MICO</name>
<dbReference type="Pfam" id="PF00296">
    <property type="entry name" value="Bac_luciferase"/>
    <property type="match status" value="1"/>
</dbReference>
<sequence>MTSTRRFRFGAVLGGRGAATAWGETARGLKDAGYATVLVPDTVATAAPFQVLAVVAATTSSLHVGTWVLSAPLREPQQVVREARTLWELSDGRLELGVGAGRPGGEHDAAALGVPWGTAGERVRRVGQTLSAVALDPAPPIVVAASGDRMLRLAGRYADTLALPLPPTADAAQIAALAEHVRAGAGKDLELALQMVGVGEDVPEQVRRWTGLTAAQLRESGAAALLTGDVEADADHLRGLRERTGVSYLTVPGDLTSRMAPLVARLTGT</sequence>
<dbReference type="Proteomes" id="UP000035721">
    <property type="component" value="Unassembled WGS sequence"/>
</dbReference>
<keyword evidence="3" id="KW-1185">Reference proteome</keyword>
<dbReference type="STRING" id="1194083.BN12_2400001"/>
<dbReference type="PANTHER" id="PTHR43244:SF2">
    <property type="entry name" value="CONSERVED HYPOTHETICAL ALANINE AND PROLINE-RICH PROTEIN"/>
    <property type="match status" value="1"/>
</dbReference>
<organism evidence="2 3">
    <name type="scientific">Nostocoides japonicum T1-X7</name>
    <dbReference type="NCBI Taxonomy" id="1194083"/>
    <lineage>
        <taxon>Bacteria</taxon>
        <taxon>Bacillati</taxon>
        <taxon>Actinomycetota</taxon>
        <taxon>Actinomycetes</taxon>
        <taxon>Micrococcales</taxon>
        <taxon>Intrasporangiaceae</taxon>
        <taxon>Nostocoides</taxon>
    </lineage>
</organism>
<dbReference type="InterPro" id="IPR011251">
    <property type="entry name" value="Luciferase-like_dom"/>
</dbReference>
<protein>
    <submittedName>
        <fullName evidence="2">Putative Luciferase-like monooxygenase</fullName>
    </submittedName>
</protein>
<dbReference type="EMBL" id="CAJB01000158">
    <property type="protein sequence ID" value="CCH77987.1"/>
    <property type="molecule type" value="Genomic_DNA"/>
</dbReference>
<proteinExistence type="predicted"/>
<evidence type="ECO:0000259" key="1">
    <source>
        <dbReference type="Pfam" id="PF00296"/>
    </source>
</evidence>
<accession>A0A077LYK1</accession>
<evidence type="ECO:0000313" key="2">
    <source>
        <dbReference type="EMBL" id="CCH77987.1"/>
    </source>
</evidence>
<dbReference type="CDD" id="cd01097">
    <property type="entry name" value="Tetrahydromethanopterin_reductase"/>
    <property type="match status" value="1"/>
</dbReference>
<dbReference type="PANTHER" id="PTHR43244">
    <property type="match status" value="1"/>
</dbReference>
<gene>
    <name evidence="2" type="ORF">BN12_2400001</name>
</gene>
<keyword evidence="2" id="KW-0503">Monooxygenase</keyword>
<dbReference type="GO" id="GO:0004497">
    <property type="term" value="F:monooxygenase activity"/>
    <property type="evidence" value="ECO:0007669"/>
    <property type="project" value="UniProtKB-KW"/>
</dbReference>
<keyword evidence="2" id="KW-0560">Oxidoreductase</keyword>